<dbReference type="EMBL" id="DXEL01000081">
    <property type="protein sequence ID" value="HIX75696.1"/>
    <property type="molecule type" value="Genomic_DNA"/>
</dbReference>
<comment type="subcellular location">
    <subcellularLocation>
        <location evidence="1">Cell membrane</location>
    </subcellularLocation>
</comment>
<organism evidence="8 9">
    <name type="scientific">Candidatus Parabacteroides intestinipullorum</name>
    <dbReference type="NCBI Taxonomy" id="2838723"/>
    <lineage>
        <taxon>Bacteria</taxon>
        <taxon>Pseudomonadati</taxon>
        <taxon>Bacteroidota</taxon>
        <taxon>Bacteroidia</taxon>
        <taxon>Bacteroidales</taxon>
        <taxon>Tannerellaceae</taxon>
        <taxon>Parabacteroides</taxon>
    </lineage>
</organism>
<feature type="region of interest" description="Disordered" evidence="6">
    <location>
        <begin position="44"/>
        <end position="67"/>
    </location>
</feature>
<comment type="caution">
    <text evidence="8">The sequence shown here is derived from an EMBL/GenBank/DDBJ whole genome shotgun (WGS) entry which is preliminary data.</text>
</comment>
<evidence type="ECO:0000256" key="5">
    <source>
        <dbReference type="ARBA" id="ARBA00023136"/>
    </source>
</evidence>
<dbReference type="Proteomes" id="UP000886740">
    <property type="component" value="Unassembled WGS sequence"/>
</dbReference>
<keyword evidence="5 7" id="KW-0472">Membrane</keyword>
<keyword evidence="2" id="KW-1003">Cell membrane</keyword>
<dbReference type="GO" id="GO:0005886">
    <property type="term" value="C:plasma membrane"/>
    <property type="evidence" value="ECO:0007669"/>
    <property type="project" value="UniProtKB-SubCell"/>
</dbReference>
<reference evidence="8" key="1">
    <citation type="journal article" date="2021" name="PeerJ">
        <title>Extensive microbial diversity within the chicken gut microbiome revealed by metagenomics and culture.</title>
        <authorList>
            <person name="Gilroy R."/>
            <person name="Ravi A."/>
            <person name="Getino M."/>
            <person name="Pursley I."/>
            <person name="Horton D.L."/>
            <person name="Alikhan N.F."/>
            <person name="Baker D."/>
            <person name="Gharbi K."/>
            <person name="Hall N."/>
            <person name="Watson M."/>
            <person name="Adriaenssens E.M."/>
            <person name="Foster-Nyarko E."/>
            <person name="Jarju S."/>
            <person name="Secka A."/>
            <person name="Antonio M."/>
            <person name="Oren A."/>
            <person name="Chaudhuri R.R."/>
            <person name="La Ragione R."/>
            <person name="Hildebrand F."/>
            <person name="Pallen M.J."/>
        </authorList>
    </citation>
    <scope>NUCLEOTIDE SEQUENCE</scope>
    <source>
        <strain evidence="8">ChiGjej6B6-14162</strain>
    </source>
</reference>
<proteinExistence type="predicted"/>
<keyword evidence="3 7" id="KW-0812">Transmembrane</keyword>
<evidence type="ECO:0000256" key="2">
    <source>
        <dbReference type="ARBA" id="ARBA00022475"/>
    </source>
</evidence>
<keyword evidence="4 7" id="KW-1133">Transmembrane helix</keyword>
<gene>
    <name evidence="8" type="ORF">H9977_11800</name>
</gene>
<dbReference type="GO" id="GO:0036376">
    <property type="term" value="P:sodium ion export across plasma membrane"/>
    <property type="evidence" value="ECO:0007669"/>
    <property type="project" value="InterPro"/>
</dbReference>
<protein>
    <submittedName>
        <fullName evidence="8">OadG family protein</fullName>
    </submittedName>
</protein>
<evidence type="ECO:0000313" key="8">
    <source>
        <dbReference type="EMBL" id="HIX75696.1"/>
    </source>
</evidence>
<evidence type="ECO:0000256" key="6">
    <source>
        <dbReference type="SAM" id="MobiDB-lite"/>
    </source>
</evidence>
<dbReference type="GO" id="GO:0015081">
    <property type="term" value="F:sodium ion transmembrane transporter activity"/>
    <property type="evidence" value="ECO:0007669"/>
    <property type="project" value="InterPro"/>
</dbReference>
<reference evidence="8" key="2">
    <citation type="submission" date="2021-04" db="EMBL/GenBank/DDBJ databases">
        <authorList>
            <person name="Gilroy R."/>
        </authorList>
    </citation>
    <scope>NUCLEOTIDE SEQUENCE</scope>
    <source>
        <strain evidence="8">ChiGjej6B6-14162</strain>
    </source>
</reference>
<dbReference type="NCBIfam" id="TIGR01195">
    <property type="entry name" value="oadG_fam"/>
    <property type="match status" value="1"/>
</dbReference>
<evidence type="ECO:0000313" key="9">
    <source>
        <dbReference type="Proteomes" id="UP000886740"/>
    </source>
</evidence>
<feature type="transmembrane region" description="Helical" evidence="7">
    <location>
        <begin position="6"/>
        <end position="28"/>
    </location>
</feature>
<evidence type="ECO:0000256" key="1">
    <source>
        <dbReference type="ARBA" id="ARBA00004236"/>
    </source>
</evidence>
<evidence type="ECO:0000256" key="3">
    <source>
        <dbReference type="ARBA" id="ARBA00022692"/>
    </source>
</evidence>
<dbReference type="Pfam" id="PF04277">
    <property type="entry name" value="OAD_gamma"/>
    <property type="match status" value="1"/>
</dbReference>
<evidence type="ECO:0000256" key="4">
    <source>
        <dbReference type="ARBA" id="ARBA00022989"/>
    </source>
</evidence>
<accession>A0A9D1XAR6</accession>
<dbReference type="AlphaFoldDB" id="A0A9D1XAR6"/>
<dbReference type="InterPro" id="IPR005899">
    <property type="entry name" value="Na_pump_deCOase"/>
</dbReference>
<name>A0A9D1XAR6_9BACT</name>
<feature type="compositionally biased region" description="Polar residues" evidence="6">
    <location>
        <begin position="49"/>
        <end position="62"/>
    </location>
</feature>
<evidence type="ECO:0000256" key="7">
    <source>
        <dbReference type="SAM" id="Phobius"/>
    </source>
</evidence>
<sequence>MENIETGLLLMVVGMATVFLILLIIIYIGKGLIVAVNKYAPEEAAASPKTRNTSPTPQQASSAAMPGQETAAIVAAISVLTHGQGKVTRIEKI</sequence>